<keyword evidence="2" id="KW-1185">Reference proteome</keyword>
<evidence type="ECO:0008006" key="3">
    <source>
        <dbReference type="Google" id="ProtNLM"/>
    </source>
</evidence>
<accession>A0A2S1YLR3</accession>
<evidence type="ECO:0000313" key="2">
    <source>
        <dbReference type="Proteomes" id="UP000245250"/>
    </source>
</evidence>
<name>A0A2S1YLR3_9FLAO</name>
<dbReference type="RefSeq" id="WP_109192494.1">
    <property type="nucleotide sequence ID" value="NZ_CP029255.1"/>
</dbReference>
<dbReference type="PROSITE" id="PS51257">
    <property type="entry name" value="PROKAR_LIPOPROTEIN"/>
    <property type="match status" value="1"/>
</dbReference>
<dbReference type="InterPro" id="IPR025059">
    <property type="entry name" value="DUF3997"/>
</dbReference>
<sequence length="137" mass="16139">MKKIIFIIFLSIVFTSCFGLYDYGSDAIVDDYETLWIDLYESRSLKKGETLVPAYVFAVGYDSKYIYSKQHPLVGNSTKEINRNIINYYIIERTESGFQDKPVFGPFNKTDFEKKCRELAIIKPEFKLTFPTKWYFD</sequence>
<gene>
    <name evidence="1" type="ORF">HYN56_12590</name>
</gene>
<organism evidence="1 2">
    <name type="scientific">Flavobacterium crocinum</name>
    <dbReference type="NCBI Taxonomy" id="2183896"/>
    <lineage>
        <taxon>Bacteria</taxon>
        <taxon>Pseudomonadati</taxon>
        <taxon>Bacteroidota</taxon>
        <taxon>Flavobacteriia</taxon>
        <taxon>Flavobacteriales</taxon>
        <taxon>Flavobacteriaceae</taxon>
        <taxon>Flavobacterium</taxon>
    </lineage>
</organism>
<dbReference type="EMBL" id="CP029255">
    <property type="protein sequence ID" value="AWK05020.1"/>
    <property type="molecule type" value="Genomic_DNA"/>
</dbReference>
<reference evidence="1 2" key="1">
    <citation type="submission" date="2018-05" db="EMBL/GenBank/DDBJ databases">
        <title>Genome sequencing of Flavobacterium sp. HYN0056.</title>
        <authorList>
            <person name="Yi H."/>
            <person name="Baek C."/>
        </authorList>
    </citation>
    <scope>NUCLEOTIDE SEQUENCE [LARGE SCALE GENOMIC DNA]</scope>
    <source>
        <strain evidence="1 2">HYN0056</strain>
    </source>
</reference>
<dbReference type="Pfam" id="PF13162">
    <property type="entry name" value="DUF3997"/>
    <property type="match status" value="1"/>
</dbReference>
<proteinExistence type="predicted"/>
<protein>
    <recommendedName>
        <fullName evidence="3">DUF3997 domain-containing protein</fullName>
    </recommendedName>
</protein>
<dbReference type="AlphaFoldDB" id="A0A2S1YLR3"/>
<dbReference type="OrthoDB" id="1077692at2"/>
<dbReference type="Proteomes" id="UP000245250">
    <property type="component" value="Chromosome"/>
</dbReference>
<dbReference type="KEGG" id="fcr:HYN56_12590"/>
<evidence type="ECO:0000313" key="1">
    <source>
        <dbReference type="EMBL" id="AWK05020.1"/>
    </source>
</evidence>